<dbReference type="Proteomes" id="UP000618579">
    <property type="component" value="Unassembled WGS sequence"/>
</dbReference>
<evidence type="ECO:0000256" key="5">
    <source>
        <dbReference type="ARBA" id="ARBA00023288"/>
    </source>
</evidence>
<evidence type="ECO:0000256" key="1">
    <source>
        <dbReference type="ARBA" id="ARBA00022475"/>
    </source>
</evidence>
<feature type="chain" id="PRO_5045814582" evidence="6">
    <location>
        <begin position="23"/>
        <end position="538"/>
    </location>
</feature>
<dbReference type="SUPFAM" id="SSF53850">
    <property type="entry name" value="Periplasmic binding protein-like II"/>
    <property type="match status" value="1"/>
</dbReference>
<dbReference type="Gene3D" id="3.40.190.10">
    <property type="entry name" value="Periplasmic binding protein-like II"/>
    <property type="match status" value="2"/>
</dbReference>
<name>A0ABX1ZPW1_9BACL</name>
<gene>
    <name evidence="7" type="ORF">GC097_11520</name>
</gene>
<keyword evidence="2 6" id="KW-0732">Signal</keyword>
<keyword evidence="1" id="KW-1003">Cell membrane</keyword>
<organism evidence="7 8">
    <name type="scientific">Paenibacillus planticolens</name>
    <dbReference type="NCBI Taxonomy" id="2654976"/>
    <lineage>
        <taxon>Bacteria</taxon>
        <taxon>Bacillati</taxon>
        <taxon>Bacillota</taxon>
        <taxon>Bacilli</taxon>
        <taxon>Bacillales</taxon>
        <taxon>Paenibacillaceae</taxon>
        <taxon>Paenibacillus</taxon>
    </lineage>
</organism>
<evidence type="ECO:0000313" key="8">
    <source>
        <dbReference type="Proteomes" id="UP000618579"/>
    </source>
</evidence>
<feature type="signal peptide" evidence="6">
    <location>
        <begin position="1"/>
        <end position="22"/>
    </location>
</feature>
<evidence type="ECO:0000256" key="6">
    <source>
        <dbReference type="SAM" id="SignalP"/>
    </source>
</evidence>
<dbReference type="InterPro" id="IPR006059">
    <property type="entry name" value="SBP"/>
</dbReference>
<keyword evidence="4" id="KW-0564">Palmitate</keyword>
<accession>A0ABX1ZPW1</accession>
<evidence type="ECO:0000256" key="4">
    <source>
        <dbReference type="ARBA" id="ARBA00023139"/>
    </source>
</evidence>
<dbReference type="InterPro" id="IPR050490">
    <property type="entry name" value="Bact_solute-bd_prot1"/>
</dbReference>
<proteinExistence type="predicted"/>
<reference evidence="7 8" key="1">
    <citation type="submission" date="2019-10" db="EMBL/GenBank/DDBJ databases">
        <title>Description of Paenibacillus pedi sp. nov.</title>
        <authorList>
            <person name="Carlier A."/>
            <person name="Qi S."/>
        </authorList>
    </citation>
    <scope>NUCLEOTIDE SEQUENCE [LARGE SCALE GENOMIC DNA]</scope>
    <source>
        <strain evidence="7 8">LMG 31457</strain>
    </source>
</reference>
<evidence type="ECO:0000256" key="2">
    <source>
        <dbReference type="ARBA" id="ARBA00022729"/>
    </source>
</evidence>
<dbReference type="PROSITE" id="PS51257">
    <property type="entry name" value="PROKAR_LIPOPROTEIN"/>
    <property type="match status" value="1"/>
</dbReference>
<dbReference type="Pfam" id="PF01547">
    <property type="entry name" value="SBP_bac_1"/>
    <property type="match status" value="1"/>
</dbReference>
<dbReference type="PANTHER" id="PTHR43649:SF33">
    <property type="entry name" value="POLYGALACTURONAN_RHAMNOGALACTURONAN-BINDING PROTEIN YTCQ"/>
    <property type="match status" value="1"/>
</dbReference>
<dbReference type="PANTHER" id="PTHR43649">
    <property type="entry name" value="ARABINOSE-BINDING PROTEIN-RELATED"/>
    <property type="match status" value="1"/>
</dbReference>
<dbReference type="EMBL" id="WHNZ01000022">
    <property type="protein sequence ID" value="NOV00645.1"/>
    <property type="molecule type" value="Genomic_DNA"/>
</dbReference>
<keyword evidence="8" id="KW-1185">Reference proteome</keyword>
<evidence type="ECO:0000256" key="3">
    <source>
        <dbReference type="ARBA" id="ARBA00023136"/>
    </source>
</evidence>
<protein>
    <submittedName>
        <fullName evidence="7">Extracellular solute-binding protein</fullName>
    </submittedName>
</protein>
<dbReference type="RefSeq" id="WP_171683476.1">
    <property type="nucleotide sequence ID" value="NZ_WHNZ01000022.1"/>
</dbReference>
<comment type="caution">
    <text evidence="7">The sequence shown here is derived from an EMBL/GenBank/DDBJ whole genome shotgun (WGS) entry which is preliminary data.</text>
</comment>
<sequence length="538" mass="60766">MKKMIAIWKPTLATCLTIYVLAACSSNGSTTGTASSPAPSAATSASASAAPATVGPKKEISITMMDRGQVATEEGSYENNRWTKWINANSPATLNWVPVARNQYQAKLNTLVASGTAPDLIWEFDRNYLAQLANQGAIQPIDSYIEKYSTTYKKYLQEHPELKSATTINGKMYALTSSRSPDAIVNHGIWIRQDWLDKLNLKAPTTVEELIEVAKKFKDADPDGNGKADTTPIVFNGNAVQIMRAFFFTNENQWYLEEGKLKFGRTLDRYTDSLAFQKTLFDQGLIDKEYITDNNFQRARQMWTTGKAGIYFGSWNMSTEYADLMKNVPDAKMVPMEPVSSKYGKNGLYQELPANVLVAFNSKMKEDKIESAVKFMDWMLDKGWFTMRFGEENTHHKLINGVPQKIDADKFRKEVSYANEYAVLSQWQVKPEWFPIMEAQDAVSQAYAKQKTASLEINMKNKYRRDIAFSPDLPEVSQLIATFHPIAVQIETKIMTGGSSATPQQGMEELRKEWKRLGGDNVEKLAQEWYEKNKDSLK</sequence>
<keyword evidence="3" id="KW-0472">Membrane</keyword>
<evidence type="ECO:0000313" key="7">
    <source>
        <dbReference type="EMBL" id="NOV00645.1"/>
    </source>
</evidence>
<keyword evidence="5" id="KW-0449">Lipoprotein</keyword>